<dbReference type="OrthoDB" id="270189at2759"/>
<gene>
    <name evidence="8" type="ORF">BN1204_054180</name>
    <name evidence="7" type="ORF">NCLIV_054180</name>
</gene>
<evidence type="ECO:0000256" key="5">
    <source>
        <dbReference type="SAM" id="MobiDB-lite"/>
    </source>
</evidence>
<dbReference type="SMART" id="SM00479">
    <property type="entry name" value="EXOIII"/>
    <property type="match status" value="1"/>
</dbReference>
<dbReference type="EMBL" id="FR823392">
    <property type="protein sequence ID" value="CBZ54991.1"/>
    <property type="molecule type" value="Genomic_DNA"/>
</dbReference>
<evidence type="ECO:0000256" key="1">
    <source>
        <dbReference type="ARBA" id="ARBA00009921"/>
    </source>
</evidence>
<dbReference type="InterPro" id="IPR012337">
    <property type="entry name" value="RNaseH-like_sf"/>
</dbReference>
<keyword evidence="2" id="KW-0540">Nuclease</keyword>
<dbReference type="eggNOG" id="KOG3242">
    <property type="taxonomic scope" value="Eukaryota"/>
</dbReference>
<evidence type="ECO:0000259" key="6">
    <source>
        <dbReference type="SMART" id="SM00479"/>
    </source>
</evidence>
<dbReference type="InterPro" id="IPR036397">
    <property type="entry name" value="RNaseH_sf"/>
</dbReference>
<comment type="similarity">
    <text evidence="1">Belongs to the oligoribonuclease family.</text>
</comment>
<keyword evidence="9" id="KW-1185">Reference proteome</keyword>
<dbReference type="InterPro" id="IPR013520">
    <property type="entry name" value="Ribonucl_H"/>
</dbReference>
<dbReference type="InParanoid" id="F0VMP5"/>
<evidence type="ECO:0000256" key="2">
    <source>
        <dbReference type="ARBA" id="ARBA00022722"/>
    </source>
</evidence>
<accession>F0VMP5</accession>
<dbReference type="AlphaFoldDB" id="F0VMP5"/>
<dbReference type="PANTHER" id="PTHR11046:SF0">
    <property type="entry name" value="OLIGORIBONUCLEASE, MITOCHONDRIAL"/>
    <property type="match status" value="1"/>
</dbReference>
<sequence length="342" mass="38172">MRLFPRFPYKLLSKTRWLTNTVCLGDNWSSCAQPCFEDELARLRSSKLGTTGSLQEAKRPQTHIGGEGFTGTRDEKAVVYRGATLKNTSSGGKSAETGFSFLPRVHFHSLSVPQPASEKMEHPGADGAMQAPVRFQSVSKEEADHLAPIRTSVTISEENGTELQAPIVWIDCEMTGLDVERDQIIEIAVIVTDGQCRRRIVGPHLIIHASDKLLDGMDEWCKKTHGNSGLTAACRQSTTTLADAEEKILDFVSRHVATTRVAPLGGNSVHVDRQFLTKQMPRLIAHLSYRIIDVSTVKELAKRWKPELPFFEKANNHRALDDIHASIDELLYYSQHLFRIGQ</sequence>
<reference evidence="9" key="3">
    <citation type="journal article" date="2012" name="PLoS Pathog.">
        <title>Comparative genomics of the apicomplexan parasites Toxoplasma gondii and Neospora caninum: Coccidia differing in host range and transmission strategy.</title>
        <authorList>
            <person name="Reid A.J."/>
            <person name="Vermont S.J."/>
            <person name="Cotton J.A."/>
            <person name="Harris D."/>
            <person name="Hill-Cawthorne G.A."/>
            <person name="Konen-Waisman S."/>
            <person name="Latham S.M."/>
            <person name="Mourier T."/>
            <person name="Norton R."/>
            <person name="Quail M.A."/>
            <person name="Sanders M."/>
            <person name="Shanmugam D."/>
            <person name="Sohal A."/>
            <person name="Wasmuth J.D."/>
            <person name="Brunk B."/>
            <person name="Grigg M.E."/>
            <person name="Howard J.C."/>
            <person name="Parkinson J."/>
            <person name="Roos D.S."/>
            <person name="Trees A.J."/>
            <person name="Berriman M."/>
            <person name="Pain A."/>
            <person name="Wastling J.M."/>
        </authorList>
    </citation>
    <scope>NUCLEOTIDE SEQUENCE [LARGE SCALE GENOMIC DNA]</scope>
    <source>
        <strain evidence="9">Liverpool</strain>
    </source>
</reference>
<dbReference type="Pfam" id="PF00929">
    <property type="entry name" value="RNase_T"/>
    <property type="match status" value="1"/>
</dbReference>
<protein>
    <submittedName>
        <fullName evidence="7">Oligoribonuclease, related</fullName>
    </submittedName>
</protein>
<reference evidence="7" key="2">
    <citation type="submission" date="2011-03" db="EMBL/GenBank/DDBJ databases">
        <title>Comparative genomics and transcriptomics of Neospora caninum and Toxoplasma gondii.</title>
        <authorList>
            <person name="Reid A.J."/>
            <person name="Sohal A."/>
            <person name="Harris D."/>
            <person name="Quail M."/>
            <person name="Sanders M."/>
            <person name="Berriman M."/>
            <person name="Wastling J.M."/>
            <person name="Pain A."/>
        </authorList>
    </citation>
    <scope>NUCLEOTIDE SEQUENCE</scope>
    <source>
        <strain evidence="7">Liverpool</strain>
    </source>
</reference>
<reference evidence="8" key="4">
    <citation type="journal article" date="2015" name="PLoS ONE">
        <title>Comprehensive Evaluation of Toxoplasma gondii VEG and Neospora caninum LIV Genomes with Tachyzoite Stage Transcriptome and Proteome Defines Novel Transcript Features.</title>
        <authorList>
            <person name="Ramaprasad A."/>
            <person name="Mourier T."/>
            <person name="Naeem R."/>
            <person name="Malas T.B."/>
            <person name="Moussa E."/>
            <person name="Panigrahi A."/>
            <person name="Vermont S.J."/>
            <person name="Otto T.D."/>
            <person name="Wastling J."/>
            <person name="Pain A."/>
        </authorList>
    </citation>
    <scope>NUCLEOTIDE SEQUENCE</scope>
    <source>
        <strain evidence="8">Liverpool</strain>
    </source>
</reference>
<name>F0VMP5_NEOCL</name>
<organism evidence="7 9">
    <name type="scientific">Neospora caninum (strain Liverpool)</name>
    <dbReference type="NCBI Taxonomy" id="572307"/>
    <lineage>
        <taxon>Eukaryota</taxon>
        <taxon>Sar</taxon>
        <taxon>Alveolata</taxon>
        <taxon>Apicomplexa</taxon>
        <taxon>Conoidasida</taxon>
        <taxon>Coccidia</taxon>
        <taxon>Eucoccidiorida</taxon>
        <taxon>Eimeriorina</taxon>
        <taxon>Sarcocystidae</taxon>
        <taxon>Neospora</taxon>
    </lineage>
</organism>
<dbReference type="RefSeq" id="XP_003885019.1">
    <property type="nucleotide sequence ID" value="XM_003884970.1"/>
</dbReference>
<evidence type="ECO:0000256" key="3">
    <source>
        <dbReference type="ARBA" id="ARBA00022801"/>
    </source>
</evidence>
<dbReference type="FunFam" id="3.30.420.10:FF:000003">
    <property type="entry name" value="Oligoribonuclease"/>
    <property type="match status" value="1"/>
</dbReference>
<dbReference type="PANTHER" id="PTHR11046">
    <property type="entry name" value="OLIGORIBONUCLEASE, MITOCHONDRIAL"/>
    <property type="match status" value="1"/>
</dbReference>
<evidence type="ECO:0000256" key="4">
    <source>
        <dbReference type="ARBA" id="ARBA00022839"/>
    </source>
</evidence>
<dbReference type="GO" id="GO:0005739">
    <property type="term" value="C:mitochondrion"/>
    <property type="evidence" value="ECO:0007669"/>
    <property type="project" value="TreeGrafter"/>
</dbReference>
<dbReference type="CDD" id="cd06135">
    <property type="entry name" value="Orn"/>
    <property type="match status" value="1"/>
</dbReference>
<dbReference type="NCBIfam" id="NF003765">
    <property type="entry name" value="PRK05359.1"/>
    <property type="match status" value="1"/>
</dbReference>
<feature type="region of interest" description="Disordered" evidence="5">
    <location>
        <begin position="51"/>
        <end position="70"/>
    </location>
</feature>
<dbReference type="Gene3D" id="3.30.420.10">
    <property type="entry name" value="Ribonuclease H-like superfamily/Ribonuclease H"/>
    <property type="match status" value="1"/>
</dbReference>
<keyword evidence="3" id="KW-0378">Hydrolase</keyword>
<keyword evidence="4" id="KW-0269">Exonuclease</keyword>
<proteinExistence type="inferred from homology"/>
<evidence type="ECO:0000313" key="9">
    <source>
        <dbReference type="Proteomes" id="UP000007494"/>
    </source>
</evidence>
<dbReference type="GO" id="GO:0003676">
    <property type="term" value="F:nucleic acid binding"/>
    <property type="evidence" value="ECO:0007669"/>
    <property type="project" value="InterPro"/>
</dbReference>
<dbReference type="GO" id="GO:0000175">
    <property type="term" value="F:3'-5'-RNA exonuclease activity"/>
    <property type="evidence" value="ECO:0007669"/>
    <property type="project" value="InterPro"/>
</dbReference>
<evidence type="ECO:0000313" key="8">
    <source>
        <dbReference type="EMBL" id="CEL69714.1"/>
    </source>
</evidence>
<feature type="domain" description="Exonuclease" evidence="6">
    <location>
        <begin position="166"/>
        <end position="339"/>
    </location>
</feature>
<dbReference type="EMBL" id="LN714486">
    <property type="protein sequence ID" value="CEL69714.1"/>
    <property type="molecule type" value="Genomic_DNA"/>
</dbReference>
<reference evidence="7" key="1">
    <citation type="submission" date="2011-02" db="EMBL/GenBank/DDBJ databases">
        <authorList>
            <person name="Aslett M."/>
        </authorList>
    </citation>
    <scope>NUCLEOTIDE SEQUENCE</scope>
    <source>
        <strain evidence="7">Liverpool</strain>
    </source>
</reference>
<dbReference type="VEuPathDB" id="ToxoDB:NCLIV_054180"/>
<evidence type="ECO:0000313" key="7">
    <source>
        <dbReference type="EMBL" id="CBZ54991.1"/>
    </source>
</evidence>
<dbReference type="InterPro" id="IPR022894">
    <property type="entry name" value="Oligoribonuclease"/>
</dbReference>
<dbReference type="Proteomes" id="UP000007494">
    <property type="component" value="Chromosome XI"/>
</dbReference>
<dbReference type="SUPFAM" id="SSF53098">
    <property type="entry name" value="Ribonuclease H-like"/>
    <property type="match status" value="1"/>
</dbReference>
<dbReference type="GeneID" id="13446708"/>